<dbReference type="PRINTS" id="PR00182">
    <property type="entry name" value="ECOLNEIPORIN"/>
</dbReference>
<dbReference type="InterPro" id="IPR002299">
    <property type="entry name" value="Porin_Neis"/>
</dbReference>
<evidence type="ECO:0000256" key="3">
    <source>
        <dbReference type="ARBA" id="ARBA00022448"/>
    </source>
</evidence>
<evidence type="ECO:0000256" key="7">
    <source>
        <dbReference type="ARBA" id="ARBA00023065"/>
    </source>
</evidence>
<evidence type="ECO:0000256" key="6">
    <source>
        <dbReference type="ARBA" id="ARBA00022729"/>
    </source>
</evidence>
<feature type="chain" id="PRO_5026325730" evidence="11">
    <location>
        <begin position="22"/>
        <end position="373"/>
    </location>
</feature>
<dbReference type="Proteomes" id="UP000502260">
    <property type="component" value="Chromosome"/>
</dbReference>
<evidence type="ECO:0000259" key="12">
    <source>
        <dbReference type="Pfam" id="PF13609"/>
    </source>
</evidence>
<evidence type="ECO:0000256" key="10">
    <source>
        <dbReference type="ARBA" id="ARBA00023237"/>
    </source>
</evidence>
<keyword evidence="4" id="KW-1134">Transmembrane beta strand</keyword>
<evidence type="ECO:0000256" key="4">
    <source>
        <dbReference type="ARBA" id="ARBA00022452"/>
    </source>
</evidence>
<evidence type="ECO:0000256" key="1">
    <source>
        <dbReference type="ARBA" id="ARBA00004571"/>
    </source>
</evidence>
<protein>
    <submittedName>
        <fullName evidence="13">Porin</fullName>
    </submittedName>
</protein>
<dbReference type="GO" id="GO:0009279">
    <property type="term" value="C:cell outer membrane"/>
    <property type="evidence" value="ECO:0007669"/>
    <property type="project" value="UniProtKB-SubCell"/>
</dbReference>
<keyword evidence="7" id="KW-0406">Ion transport</keyword>
<name>A0A6F8V8C7_9PROT</name>
<dbReference type="PANTHER" id="PTHR34501:SF9">
    <property type="entry name" value="MAJOR OUTER MEMBRANE PROTEIN P.IA"/>
    <property type="match status" value="1"/>
</dbReference>
<evidence type="ECO:0000256" key="9">
    <source>
        <dbReference type="ARBA" id="ARBA00023136"/>
    </source>
</evidence>
<dbReference type="Gene3D" id="2.40.160.10">
    <property type="entry name" value="Porin"/>
    <property type="match status" value="1"/>
</dbReference>
<feature type="domain" description="Porin" evidence="12">
    <location>
        <begin position="9"/>
        <end position="339"/>
    </location>
</feature>
<keyword evidence="8" id="KW-0626">Porin</keyword>
<keyword evidence="6 11" id="KW-0732">Signal</keyword>
<reference evidence="14" key="1">
    <citation type="submission" date="2020-03" db="EMBL/GenBank/DDBJ databases">
        <title>Complete genome sequence of sulfur-oxidizing bacterium skT11.</title>
        <authorList>
            <person name="Kanda M."/>
            <person name="Kojima H."/>
            <person name="Fukui M."/>
        </authorList>
    </citation>
    <scope>NUCLEOTIDE SEQUENCE [LARGE SCALE GENOMIC DNA]</scope>
    <source>
        <strain evidence="14">skT11</strain>
    </source>
</reference>
<evidence type="ECO:0000256" key="5">
    <source>
        <dbReference type="ARBA" id="ARBA00022692"/>
    </source>
</evidence>
<evidence type="ECO:0000313" key="13">
    <source>
        <dbReference type="EMBL" id="BCB25222.1"/>
    </source>
</evidence>
<evidence type="ECO:0000256" key="2">
    <source>
        <dbReference type="ARBA" id="ARBA00011233"/>
    </source>
</evidence>
<keyword evidence="3" id="KW-0813">Transport</keyword>
<dbReference type="InterPro" id="IPR023614">
    <property type="entry name" value="Porin_dom_sf"/>
</dbReference>
<dbReference type="Pfam" id="PF13609">
    <property type="entry name" value="Porin_4"/>
    <property type="match status" value="1"/>
</dbReference>
<dbReference type="PRINTS" id="PR00184">
    <property type="entry name" value="NEISSPPORIN"/>
</dbReference>
<keyword evidence="10" id="KW-0998">Cell outer membrane</keyword>
<evidence type="ECO:0000256" key="11">
    <source>
        <dbReference type="SAM" id="SignalP"/>
    </source>
</evidence>
<feature type="signal peptide" evidence="11">
    <location>
        <begin position="1"/>
        <end position="21"/>
    </location>
</feature>
<dbReference type="AlphaFoldDB" id="A0A6F8V8C7"/>
<dbReference type="GO" id="GO:0034220">
    <property type="term" value="P:monoatomic ion transmembrane transport"/>
    <property type="evidence" value="ECO:0007669"/>
    <property type="project" value="InterPro"/>
</dbReference>
<keyword evidence="9" id="KW-0472">Membrane</keyword>
<proteinExistence type="predicted"/>
<evidence type="ECO:0000256" key="8">
    <source>
        <dbReference type="ARBA" id="ARBA00023114"/>
    </source>
</evidence>
<keyword evidence="14" id="KW-1185">Reference proteome</keyword>
<dbReference type="GO" id="GO:0015288">
    <property type="term" value="F:porin activity"/>
    <property type="evidence" value="ECO:0007669"/>
    <property type="project" value="UniProtKB-KW"/>
</dbReference>
<dbReference type="InterPro" id="IPR001702">
    <property type="entry name" value="Porin_Gram-ve"/>
</dbReference>
<dbReference type="SUPFAM" id="SSF56935">
    <property type="entry name" value="Porins"/>
    <property type="match status" value="1"/>
</dbReference>
<dbReference type="InterPro" id="IPR033900">
    <property type="entry name" value="Gram_neg_porin_domain"/>
</dbReference>
<dbReference type="GO" id="GO:0046930">
    <property type="term" value="C:pore complex"/>
    <property type="evidence" value="ECO:0007669"/>
    <property type="project" value="UniProtKB-KW"/>
</dbReference>
<comment type="subcellular location">
    <subcellularLocation>
        <location evidence="1">Cell outer membrane</location>
        <topology evidence="1">Multi-pass membrane protein</topology>
    </subcellularLocation>
</comment>
<gene>
    <name evidence="13" type="primary">omp35</name>
    <name evidence="13" type="ORF">SKTS_01080</name>
</gene>
<keyword evidence="5" id="KW-0812">Transmembrane</keyword>
<sequence length="373" mass="38267">MNKKLIAVAIAAALAPVAAMADSGNVTIYGQMNVSVDSVESGYAAGAGQRTTQINDNSSRLGFKGTEALGNGLTAVWQIESSIVGDGAGRTAAFQGSSNGALNARNTFVGLTGGFGTAVLGRHDTPYKLATRSLDVFADNIADNRSIMGVSANGATTFDGRQSNVIAYISPSLSGFTGAVAYVAGAEGALTNGQTKGDAWSAMGTYANGPIFASLAYEKHNVGTAGTGTLGLAGITGKNEKAWKLGAGYNMGDFKVGLAYEKLSDNFAADSSDAYGHHAFYLSGAYTMGANVIKAAYTKAGSLNSITNSGVKQWSLGFDHNMSKRTTVYALYSKLTNEENSGYGLVGGSNGGTPIGNFNSDPSVFSLGMKHSF</sequence>
<dbReference type="KEGG" id="slac:SKTS_01080"/>
<dbReference type="EMBL" id="AP022853">
    <property type="protein sequence ID" value="BCB25222.1"/>
    <property type="molecule type" value="Genomic_DNA"/>
</dbReference>
<dbReference type="PANTHER" id="PTHR34501">
    <property type="entry name" value="PROTEIN YDDL-RELATED"/>
    <property type="match status" value="1"/>
</dbReference>
<comment type="subunit">
    <text evidence="2">Homotrimer.</text>
</comment>
<dbReference type="InterPro" id="IPR050298">
    <property type="entry name" value="Gram-neg_bact_OMP"/>
</dbReference>
<organism evidence="13 14">
    <name type="scientific">Sulfurimicrobium lacus</name>
    <dbReference type="NCBI Taxonomy" id="2715678"/>
    <lineage>
        <taxon>Bacteria</taxon>
        <taxon>Pseudomonadati</taxon>
        <taxon>Pseudomonadota</taxon>
        <taxon>Betaproteobacteria</taxon>
        <taxon>Nitrosomonadales</taxon>
        <taxon>Sulfuricellaceae</taxon>
        <taxon>Sulfurimicrobium</taxon>
    </lineage>
</organism>
<accession>A0A6F8V8C7</accession>
<evidence type="ECO:0000313" key="14">
    <source>
        <dbReference type="Proteomes" id="UP000502260"/>
    </source>
</evidence>
<dbReference type="CDD" id="cd00342">
    <property type="entry name" value="gram_neg_porins"/>
    <property type="match status" value="1"/>
</dbReference>
<dbReference type="RefSeq" id="WP_173058811.1">
    <property type="nucleotide sequence ID" value="NZ_AP022853.1"/>
</dbReference>